<accession>A0A8H7UIT8</accession>
<evidence type="ECO:0000256" key="3">
    <source>
        <dbReference type="ARBA" id="ARBA00022989"/>
    </source>
</evidence>
<evidence type="ECO:0000256" key="2">
    <source>
        <dbReference type="ARBA" id="ARBA00022692"/>
    </source>
</evidence>
<dbReference type="EMBL" id="JAEPQZ010000005">
    <property type="protein sequence ID" value="KAG2181373.1"/>
    <property type="molecule type" value="Genomic_DNA"/>
</dbReference>
<evidence type="ECO:0000259" key="7">
    <source>
        <dbReference type="PROSITE" id="PS50222"/>
    </source>
</evidence>
<dbReference type="Pfam" id="PF25886">
    <property type="entry name" value="Msy1"/>
    <property type="match status" value="1"/>
</dbReference>
<dbReference type="AlphaFoldDB" id="A0A8H7UIT8"/>
<dbReference type="GO" id="GO:0016020">
    <property type="term" value="C:membrane"/>
    <property type="evidence" value="ECO:0007669"/>
    <property type="project" value="UniProtKB-SubCell"/>
</dbReference>
<protein>
    <recommendedName>
        <fullName evidence="7">EF-hand domain-containing protein</fullName>
    </recommendedName>
</protein>
<evidence type="ECO:0000256" key="4">
    <source>
        <dbReference type="ARBA" id="ARBA00023136"/>
    </source>
</evidence>
<feature type="transmembrane region" description="Helical" evidence="6">
    <location>
        <begin position="404"/>
        <end position="423"/>
    </location>
</feature>
<dbReference type="Gene3D" id="2.30.30.60">
    <property type="match status" value="1"/>
</dbReference>
<dbReference type="PANTHER" id="PTHR31323">
    <property type="entry name" value="MECHANOSENSITIVE ION CHANNEL PROTEIN MSY2"/>
    <property type="match status" value="1"/>
</dbReference>
<feature type="compositionally biased region" description="Basic and acidic residues" evidence="5">
    <location>
        <begin position="216"/>
        <end position="233"/>
    </location>
</feature>
<dbReference type="InterPro" id="IPR011992">
    <property type="entry name" value="EF-hand-dom_pair"/>
</dbReference>
<feature type="transmembrane region" description="Helical" evidence="6">
    <location>
        <begin position="106"/>
        <end position="128"/>
    </location>
</feature>
<gene>
    <name evidence="8" type="ORF">INT43_008956</name>
</gene>
<dbReference type="InterPro" id="IPR010920">
    <property type="entry name" value="LSM_dom_sf"/>
</dbReference>
<proteinExistence type="predicted"/>
<dbReference type="Proteomes" id="UP000654370">
    <property type="component" value="Unassembled WGS sequence"/>
</dbReference>
<evidence type="ECO:0000256" key="1">
    <source>
        <dbReference type="ARBA" id="ARBA00004370"/>
    </source>
</evidence>
<keyword evidence="4 6" id="KW-0472">Membrane</keyword>
<sequence>MKNQLMQHQEEHEMVPDTSNARNIGLDQRQNEGDEGFDWEGDDSGEDHKYKAENRVGTRTLHNFIKRSLFKQLVLVLVDGILIAITAVIHVQFADKETDVSRNLELWFVFLSFIYTMSLLMIGLVELIPSIVKRFVRSMTPTTLEMLKMRLEAYSERIAHNENAIRVLDILKKSLRKKPEFAPNQHDKARHSWANGKSDGQIKSRKSETSNSDLSMDEKGIKHQEDTDDRGRSESCSAQLQKDTVEIPIPSPQRSRCIPFHKTLSESCRKRPSLSARSNAFDAKSFIDFGASNLKSVFGSKAKSMAAFLPTSRTSRQEAKWLARQLFNNMVAPERDVLVKEDFEEYFATSEEAKRAFDVFDKNQQGDISKREIRNTTLQTFKERKNLAASLRDLSTASGKLDNILLAAFAVLWTIIVCAAFGVDVGTQLLPLWTMFVAVSFIFGNSAKDMFDSIIFVFVTHPYDVGDRVYVGIENFVVEEIDLLTTTFKKWDGTKLYARNAVVAPQYIYNLRRSGPMAEVIEMNFSFSTPEAKFNQLRERMLQFYNEKHRSFTHNTMCMNIMTMENLNRVTCIFYIEHAGSWQDMGFRWSNRNAFIMHLKRTMEELGIDYFFPVQPVARINDVPEELSDFGGTSRDYGLRNIRK</sequence>
<name>A0A8H7UIT8_MORIS</name>
<organism evidence="8 9">
    <name type="scientific">Mortierella isabellina</name>
    <name type="common">Filamentous fungus</name>
    <name type="synonym">Umbelopsis isabellina</name>
    <dbReference type="NCBI Taxonomy" id="91625"/>
    <lineage>
        <taxon>Eukaryota</taxon>
        <taxon>Fungi</taxon>
        <taxon>Fungi incertae sedis</taxon>
        <taxon>Mucoromycota</taxon>
        <taxon>Mucoromycotina</taxon>
        <taxon>Umbelopsidomycetes</taxon>
        <taxon>Umbelopsidales</taxon>
        <taxon>Umbelopsidaceae</taxon>
        <taxon>Umbelopsis</taxon>
    </lineage>
</organism>
<dbReference type="SUPFAM" id="SSF47473">
    <property type="entry name" value="EF-hand"/>
    <property type="match status" value="1"/>
</dbReference>
<dbReference type="SUPFAM" id="SSF50182">
    <property type="entry name" value="Sm-like ribonucleoproteins"/>
    <property type="match status" value="1"/>
</dbReference>
<feature type="transmembrane region" description="Helical" evidence="6">
    <location>
        <begin position="73"/>
        <end position="94"/>
    </location>
</feature>
<evidence type="ECO:0000256" key="5">
    <source>
        <dbReference type="SAM" id="MobiDB-lite"/>
    </source>
</evidence>
<dbReference type="OrthoDB" id="544685at2759"/>
<comment type="subcellular location">
    <subcellularLocation>
        <location evidence="1">Membrane</location>
    </subcellularLocation>
</comment>
<dbReference type="PANTHER" id="PTHR31323:SF1">
    <property type="entry name" value="MECHANOSENSITIVE ION CHANNEL PROTEIN"/>
    <property type="match status" value="1"/>
</dbReference>
<dbReference type="Pfam" id="PF00924">
    <property type="entry name" value="MS_channel_2nd"/>
    <property type="match status" value="1"/>
</dbReference>
<keyword evidence="3 6" id="KW-1133">Transmembrane helix</keyword>
<evidence type="ECO:0000313" key="9">
    <source>
        <dbReference type="Proteomes" id="UP000654370"/>
    </source>
</evidence>
<dbReference type="GO" id="GO:0005262">
    <property type="term" value="F:calcium channel activity"/>
    <property type="evidence" value="ECO:0007669"/>
    <property type="project" value="TreeGrafter"/>
</dbReference>
<dbReference type="GO" id="GO:0006874">
    <property type="term" value="P:intracellular calcium ion homeostasis"/>
    <property type="evidence" value="ECO:0007669"/>
    <property type="project" value="TreeGrafter"/>
</dbReference>
<dbReference type="GO" id="GO:0005509">
    <property type="term" value="F:calcium ion binding"/>
    <property type="evidence" value="ECO:0007669"/>
    <property type="project" value="InterPro"/>
</dbReference>
<evidence type="ECO:0000313" key="8">
    <source>
        <dbReference type="EMBL" id="KAG2181373.1"/>
    </source>
</evidence>
<keyword evidence="9" id="KW-1185">Reference proteome</keyword>
<dbReference type="Gene3D" id="1.10.238.10">
    <property type="entry name" value="EF-hand"/>
    <property type="match status" value="1"/>
</dbReference>
<keyword evidence="2 6" id="KW-0812">Transmembrane</keyword>
<dbReference type="InterPro" id="IPR006685">
    <property type="entry name" value="MscS_channel_2nd"/>
</dbReference>
<dbReference type="InterPro" id="IPR023408">
    <property type="entry name" value="MscS_beta-dom_sf"/>
</dbReference>
<feature type="domain" description="EF-hand" evidence="7">
    <location>
        <begin position="348"/>
        <end position="383"/>
    </location>
</feature>
<feature type="region of interest" description="Disordered" evidence="5">
    <location>
        <begin position="180"/>
        <end position="253"/>
    </location>
</feature>
<dbReference type="InterPro" id="IPR002048">
    <property type="entry name" value="EF_hand_dom"/>
</dbReference>
<feature type="region of interest" description="Disordered" evidence="5">
    <location>
        <begin position="1"/>
        <end position="24"/>
    </location>
</feature>
<dbReference type="InterPro" id="IPR058650">
    <property type="entry name" value="Msy1/2-like"/>
</dbReference>
<reference evidence="8" key="1">
    <citation type="submission" date="2020-12" db="EMBL/GenBank/DDBJ databases">
        <title>Metabolic potential, ecology and presence of endohyphal bacteria is reflected in genomic diversity of Mucoromycotina.</title>
        <authorList>
            <person name="Muszewska A."/>
            <person name="Okrasinska A."/>
            <person name="Steczkiewicz K."/>
            <person name="Drgas O."/>
            <person name="Orlowska M."/>
            <person name="Perlinska-Lenart U."/>
            <person name="Aleksandrzak-Piekarczyk T."/>
            <person name="Szatraj K."/>
            <person name="Zielenkiewicz U."/>
            <person name="Pilsyk S."/>
            <person name="Malc E."/>
            <person name="Mieczkowski P."/>
            <person name="Kruszewska J.S."/>
            <person name="Biernat P."/>
            <person name="Pawlowska J."/>
        </authorList>
    </citation>
    <scope>NUCLEOTIDE SEQUENCE</scope>
    <source>
        <strain evidence="8">WA0000067209</strain>
    </source>
</reference>
<dbReference type="PROSITE" id="PS50222">
    <property type="entry name" value="EF_HAND_2"/>
    <property type="match status" value="1"/>
</dbReference>
<comment type="caution">
    <text evidence="8">The sequence shown here is derived from an EMBL/GenBank/DDBJ whole genome shotgun (WGS) entry which is preliminary data.</text>
</comment>
<evidence type="ECO:0000256" key="6">
    <source>
        <dbReference type="SAM" id="Phobius"/>
    </source>
</evidence>